<dbReference type="InterPro" id="IPR015797">
    <property type="entry name" value="NUDIX_hydrolase-like_dom_sf"/>
</dbReference>
<dbReference type="Pfam" id="PF00293">
    <property type="entry name" value="NUDIX"/>
    <property type="match status" value="1"/>
</dbReference>
<sequence>MKSAHDPALLGAIDKRYQQLIARAQQLPPLGSRPLTVSGRVSGWITAKATKALAGAPGVDLEPEAVHVGPVTSKRLSLNKVLENLAQILRDAGCLRGWRGELLDVVGEGRRLGVIERAALRPLGLLTTAVHLNAWTPDGRLWVARRALTKSTDPGMWDTLVGGLAVAGEGLDDSLLRESNEEAGLTPADMAARSALHTILRMHRRLPEGYQVENLLVSECVLDDKVVPANKDGEVSEITNVSVGEAWELAHTGQFTLEAELVVLDCLLRRAQGPDASLPALAARRAAGR</sequence>
<dbReference type="GO" id="GO:0016853">
    <property type="term" value="F:isomerase activity"/>
    <property type="evidence" value="ECO:0007669"/>
    <property type="project" value="UniProtKB-KW"/>
</dbReference>
<evidence type="ECO:0000259" key="1">
    <source>
        <dbReference type="PROSITE" id="PS51462"/>
    </source>
</evidence>
<dbReference type="RefSeq" id="WP_113934821.1">
    <property type="nucleotide sequence ID" value="NZ_JACCEU010000002.1"/>
</dbReference>
<dbReference type="PROSITE" id="PS51462">
    <property type="entry name" value="NUDIX"/>
    <property type="match status" value="1"/>
</dbReference>
<comment type="caution">
    <text evidence="2">The sequence shown here is derived from an EMBL/GenBank/DDBJ whole genome shotgun (WGS) entry which is preliminary data.</text>
</comment>
<dbReference type="OrthoDB" id="5621792at2"/>
<organism evidence="2 3">
    <name type="scientific">Eoetvoesiella caeni</name>
    <dbReference type="NCBI Taxonomy" id="645616"/>
    <lineage>
        <taxon>Bacteria</taxon>
        <taxon>Pseudomonadati</taxon>
        <taxon>Pseudomonadota</taxon>
        <taxon>Betaproteobacteria</taxon>
        <taxon>Burkholderiales</taxon>
        <taxon>Alcaligenaceae</taxon>
        <taxon>Eoetvoesiella</taxon>
    </lineage>
</organism>
<dbReference type="Proteomes" id="UP000253628">
    <property type="component" value="Unassembled WGS sequence"/>
</dbReference>
<dbReference type="Gene3D" id="3.90.79.10">
    <property type="entry name" value="Nucleoside Triphosphate Pyrophosphohydrolase"/>
    <property type="match status" value="1"/>
</dbReference>
<dbReference type="EMBL" id="QNRQ01000014">
    <property type="protein sequence ID" value="RBP36035.1"/>
    <property type="molecule type" value="Genomic_DNA"/>
</dbReference>
<reference evidence="2 3" key="1">
    <citation type="submission" date="2018-06" db="EMBL/GenBank/DDBJ databases">
        <title>Genomic Encyclopedia of Type Strains, Phase IV (KMG-IV): sequencing the most valuable type-strain genomes for metagenomic binning, comparative biology and taxonomic classification.</title>
        <authorList>
            <person name="Goeker M."/>
        </authorList>
    </citation>
    <scope>NUCLEOTIDE SEQUENCE [LARGE SCALE GENOMIC DNA]</scope>
    <source>
        <strain evidence="2 3">DSM 25520</strain>
    </source>
</reference>
<evidence type="ECO:0000313" key="2">
    <source>
        <dbReference type="EMBL" id="RBP36035.1"/>
    </source>
</evidence>
<dbReference type="CDD" id="cd03676">
    <property type="entry name" value="NUDIX_Tnr3_like"/>
    <property type="match status" value="1"/>
</dbReference>
<dbReference type="SUPFAM" id="SSF55811">
    <property type="entry name" value="Nudix"/>
    <property type="match status" value="1"/>
</dbReference>
<keyword evidence="3" id="KW-1185">Reference proteome</keyword>
<evidence type="ECO:0000313" key="3">
    <source>
        <dbReference type="Proteomes" id="UP000253628"/>
    </source>
</evidence>
<protein>
    <submittedName>
        <fullName evidence="2">Isopentenyldiphosphate isomerase</fullName>
    </submittedName>
</protein>
<dbReference type="InterPro" id="IPR000086">
    <property type="entry name" value="NUDIX_hydrolase_dom"/>
</dbReference>
<proteinExistence type="predicted"/>
<accession>A0A366H2N1</accession>
<gene>
    <name evidence="2" type="ORF">DFR37_11490</name>
</gene>
<name>A0A366H2N1_9BURK</name>
<dbReference type="AlphaFoldDB" id="A0A366H2N1"/>
<keyword evidence="2" id="KW-0413">Isomerase</keyword>
<feature type="domain" description="Nudix hydrolase" evidence="1">
    <location>
        <begin position="122"/>
        <end position="263"/>
    </location>
</feature>